<name>A0ABU6FIS4_9ACTN</name>
<dbReference type="PANTHER" id="PTHR43072">
    <property type="entry name" value="N-ACETYLTRANSFERASE"/>
    <property type="match status" value="1"/>
</dbReference>
<dbReference type="EC" id="2.3.1.-" evidence="2"/>
<dbReference type="GO" id="GO:0016746">
    <property type="term" value="F:acyltransferase activity"/>
    <property type="evidence" value="ECO:0007669"/>
    <property type="project" value="UniProtKB-KW"/>
</dbReference>
<gene>
    <name evidence="2" type="ORF">OKJ99_41440</name>
</gene>
<evidence type="ECO:0000259" key="1">
    <source>
        <dbReference type="PROSITE" id="PS51186"/>
    </source>
</evidence>
<dbReference type="RefSeq" id="WP_326023761.1">
    <property type="nucleotide sequence ID" value="NZ_JAOZYC010000205.1"/>
</dbReference>
<keyword evidence="2" id="KW-0808">Transferase</keyword>
<dbReference type="Proteomes" id="UP001354931">
    <property type="component" value="Unassembled WGS sequence"/>
</dbReference>
<keyword evidence="3" id="KW-1185">Reference proteome</keyword>
<organism evidence="2 3">
    <name type="scientific">Streptomyces endophyticus</name>
    <dbReference type="NCBI Taxonomy" id="714166"/>
    <lineage>
        <taxon>Bacteria</taxon>
        <taxon>Bacillati</taxon>
        <taxon>Actinomycetota</taxon>
        <taxon>Actinomycetes</taxon>
        <taxon>Kitasatosporales</taxon>
        <taxon>Streptomycetaceae</taxon>
        <taxon>Streptomyces</taxon>
    </lineage>
</organism>
<feature type="domain" description="N-acetyltransferase" evidence="1">
    <location>
        <begin position="161"/>
        <end position="298"/>
    </location>
</feature>
<sequence>MTTSRARTGEWLLTSSLDEFDAQAGELLASDPSLHTVALSVTARMRASGWAADGARFGVWTGPGGRATGYFFWTPPHFLYVALPGEGAGRKEAADALVDALAGLPVDGANGALESTAALAGAWLERHPGARAERVTRQRLFRLGELTPPKSLPEGGSRVAGEADRGLLADWHLAFEAEAHARNAATREQAEAWADERIAYGGITLWEDAGGAPVSMAGLTRGSLGTVRVAPVYTPPALRGRGYAAAVTAEVSRAARAGGAEEVLLFTDLSNPTSNALYQRLGYRPVREFAVWEFTGRG</sequence>
<dbReference type="SUPFAM" id="SSF55729">
    <property type="entry name" value="Acyl-CoA N-acyltransferases (Nat)"/>
    <property type="match status" value="1"/>
</dbReference>
<comment type="caution">
    <text evidence="2">The sequence shown here is derived from an EMBL/GenBank/DDBJ whole genome shotgun (WGS) entry which is preliminary data.</text>
</comment>
<dbReference type="Gene3D" id="3.40.630.30">
    <property type="match status" value="1"/>
</dbReference>
<reference evidence="2 3" key="1">
    <citation type="submission" date="2022-10" db="EMBL/GenBank/DDBJ databases">
        <authorList>
            <person name="Xie J."/>
            <person name="Shen N."/>
        </authorList>
    </citation>
    <scope>NUCLEOTIDE SEQUENCE [LARGE SCALE GENOMIC DNA]</scope>
    <source>
        <strain evidence="2 3">YIM65594</strain>
    </source>
</reference>
<dbReference type="EMBL" id="JAOZYC010000205">
    <property type="protein sequence ID" value="MEB8343957.1"/>
    <property type="molecule type" value="Genomic_DNA"/>
</dbReference>
<keyword evidence="2" id="KW-0012">Acyltransferase</keyword>
<accession>A0ABU6FIS4</accession>
<evidence type="ECO:0000313" key="3">
    <source>
        <dbReference type="Proteomes" id="UP001354931"/>
    </source>
</evidence>
<protein>
    <submittedName>
        <fullName evidence="2">GNAT family N-acetyltransferase</fullName>
        <ecNumber evidence="2">2.3.1.-</ecNumber>
    </submittedName>
</protein>
<dbReference type="Pfam" id="PF00583">
    <property type="entry name" value="Acetyltransf_1"/>
    <property type="match status" value="1"/>
</dbReference>
<dbReference type="InterPro" id="IPR000182">
    <property type="entry name" value="GNAT_dom"/>
</dbReference>
<proteinExistence type="predicted"/>
<dbReference type="PROSITE" id="PS51186">
    <property type="entry name" value="GNAT"/>
    <property type="match status" value="1"/>
</dbReference>
<dbReference type="InterPro" id="IPR016181">
    <property type="entry name" value="Acyl_CoA_acyltransferase"/>
</dbReference>
<evidence type="ECO:0000313" key="2">
    <source>
        <dbReference type="EMBL" id="MEB8343957.1"/>
    </source>
</evidence>